<name>A0A9W9SIT0_9EURO</name>
<feature type="region of interest" description="Disordered" evidence="1">
    <location>
        <begin position="27"/>
        <end position="50"/>
    </location>
</feature>
<proteinExistence type="predicted"/>
<feature type="compositionally biased region" description="Basic and acidic residues" evidence="1">
    <location>
        <begin position="64"/>
        <end position="86"/>
    </location>
</feature>
<evidence type="ECO:0000256" key="1">
    <source>
        <dbReference type="SAM" id="MobiDB-lite"/>
    </source>
</evidence>
<dbReference type="AlphaFoldDB" id="A0A9W9SIT0"/>
<accession>A0A9W9SIT0</accession>
<feature type="region of interest" description="Disordered" evidence="1">
    <location>
        <begin position="64"/>
        <end position="98"/>
    </location>
</feature>
<evidence type="ECO:0000313" key="2">
    <source>
        <dbReference type="EMBL" id="KAJ5379252.1"/>
    </source>
</evidence>
<organism evidence="2 3">
    <name type="scientific">Penicillium cosmopolitanum</name>
    <dbReference type="NCBI Taxonomy" id="1131564"/>
    <lineage>
        <taxon>Eukaryota</taxon>
        <taxon>Fungi</taxon>
        <taxon>Dikarya</taxon>
        <taxon>Ascomycota</taxon>
        <taxon>Pezizomycotina</taxon>
        <taxon>Eurotiomycetes</taxon>
        <taxon>Eurotiomycetidae</taxon>
        <taxon>Eurotiales</taxon>
        <taxon>Aspergillaceae</taxon>
        <taxon>Penicillium</taxon>
    </lineage>
</organism>
<gene>
    <name evidence="2" type="ORF">N7509_012371</name>
</gene>
<dbReference type="Proteomes" id="UP001147747">
    <property type="component" value="Unassembled WGS sequence"/>
</dbReference>
<comment type="caution">
    <text evidence="2">The sequence shown here is derived from an EMBL/GenBank/DDBJ whole genome shotgun (WGS) entry which is preliminary data.</text>
</comment>
<feature type="compositionally biased region" description="Basic and acidic residues" evidence="1">
    <location>
        <begin position="34"/>
        <end position="50"/>
    </location>
</feature>
<dbReference type="RefSeq" id="XP_056483038.1">
    <property type="nucleotide sequence ID" value="XM_056637008.1"/>
</dbReference>
<reference evidence="2" key="2">
    <citation type="journal article" date="2023" name="IMA Fungus">
        <title>Comparative genomic study of the Penicillium genus elucidates a diverse pangenome and 15 lateral gene transfer events.</title>
        <authorList>
            <person name="Petersen C."/>
            <person name="Sorensen T."/>
            <person name="Nielsen M.R."/>
            <person name="Sondergaard T.E."/>
            <person name="Sorensen J.L."/>
            <person name="Fitzpatrick D.A."/>
            <person name="Frisvad J.C."/>
            <person name="Nielsen K.L."/>
        </authorList>
    </citation>
    <scope>NUCLEOTIDE SEQUENCE</scope>
    <source>
        <strain evidence="2">IBT 29677</strain>
    </source>
</reference>
<dbReference type="EMBL" id="JAPZBU010000011">
    <property type="protein sequence ID" value="KAJ5379252.1"/>
    <property type="molecule type" value="Genomic_DNA"/>
</dbReference>
<dbReference type="OrthoDB" id="4365963at2759"/>
<protein>
    <submittedName>
        <fullName evidence="2">Uncharacterized protein</fullName>
    </submittedName>
</protein>
<evidence type="ECO:0000313" key="3">
    <source>
        <dbReference type="Proteomes" id="UP001147747"/>
    </source>
</evidence>
<reference evidence="2" key="1">
    <citation type="submission" date="2022-12" db="EMBL/GenBank/DDBJ databases">
        <authorList>
            <person name="Petersen C."/>
        </authorList>
    </citation>
    <scope>NUCLEOTIDE SEQUENCE</scope>
    <source>
        <strain evidence="2">IBT 29677</strain>
    </source>
</reference>
<dbReference type="GeneID" id="81375988"/>
<keyword evidence="3" id="KW-1185">Reference proteome</keyword>
<sequence>MSDNQANGEGLPAASLSNTITYLQLHQPPSIESVSKRDKKADGNVSKADKKELKAVVKAVDKAVNKADDKADDDKTDGKTDRKTGDETDDEDSRSRKMIPSEKLYIIDAINKVDKNEQQIQAAIEKALSSDIFPSFREIYVAVYPDKFPKDYKKEKATKNLAY</sequence>